<organism evidence="2 3">
    <name type="scientific">Archangium gephyra</name>
    <dbReference type="NCBI Taxonomy" id="48"/>
    <lineage>
        <taxon>Bacteria</taxon>
        <taxon>Pseudomonadati</taxon>
        <taxon>Myxococcota</taxon>
        <taxon>Myxococcia</taxon>
        <taxon>Myxococcales</taxon>
        <taxon>Cystobacterineae</taxon>
        <taxon>Archangiaceae</taxon>
        <taxon>Archangium</taxon>
    </lineage>
</organism>
<dbReference type="EMBL" id="QUMU01000010">
    <property type="protein sequence ID" value="REG27342.1"/>
    <property type="molecule type" value="Genomic_DNA"/>
</dbReference>
<feature type="transmembrane region" description="Helical" evidence="1">
    <location>
        <begin position="501"/>
        <end position="520"/>
    </location>
</feature>
<name>A0ABX9JUR0_9BACT</name>
<comment type="caution">
    <text evidence="2">The sequence shown here is derived from an EMBL/GenBank/DDBJ whole genome shotgun (WGS) entry which is preliminary data.</text>
</comment>
<sequence length="572" mass="59845">MCAWRVGPGIYLTATSHLLGPQPGDTRRVVIHGAGQPKQVLVVESDDDSNLTLLAPEVEGAGDEEGAGSAALKVEVLDASGDVEPEWPLLVDAPSDVSNCTVLLSSAHKGQRVLGRLTAKGDALEVTTSPDSGVEVQELIGCPVLQGGKVVGLVTQRTRTEGMVLAVTASTILTLWRQRCATGSQDWRQRSFAYGTIKLFTAAIGDPEAWTRELSAVDPRLEPGFGAYQLSLAQCQQTPLVLFMLRCLLGPLVTVLLFDMSLAGALLFYPGIFPTGLLDVLSQQLVMSFCLAIVGALWLSLLTGVGAAAGSATVGGLAGGVAVLLTLPILESTWSVAGITVGTMCGSASGVLWMQRMDVRRKPTRAQLLAVGLGVLESLILFVALSLIGMGFTDARLSWGGEREKAMGAVLGLLLVTPGLLTFFLRRREAPGQWFGTVLLGMAAVFASLGVILHPIMVSRQPESLMFGAGLGVLTGVGLCGIFSLMHALAENFGAGPWSDAAPVLGTCLLLPLVLVAFGWPAGVSLLRFAGCLLTSGLLSFVLMILRQWVPVPARYVGAGQPKSGVGVEPGQ</sequence>
<reference evidence="2 3" key="1">
    <citation type="submission" date="2018-08" db="EMBL/GenBank/DDBJ databases">
        <title>Genomic Encyclopedia of Archaeal and Bacterial Type Strains, Phase II (KMG-II): from individual species to whole genera.</title>
        <authorList>
            <person name="Goeker M."/>
        </authorList>
    </citation>
    <scope>NUCLEOTIDE SEQUENCE [LARGE SCALE GENOMIC DNA]</scope>
    <source>
        <strain evidence="2 3">DSM 2261</strain>
    </source>
</reference>
<feature type="transmembrane region" description="Helical" evidence="1">
    <location>
        <begin position="366"/>
        <end position="388"/>
    </location>
</feature>
<keyword evidence="1" id="KW-1133">Transmembrane helix</keyword>
<evidence type="ECO:0000313" key="3">
    <source>
        <dbReference type="Proteomes" id="UP000256345"/>
    </source>
</evidence>
<keyword evidence="3" id="KW-1185">Reference proteome</keyword>
<feature type="transmembrane region" description="Helical" evidence="1">
    <location>
        <begin position="408"/>
        <end position="425"/>
    </location>
</feature>
<accession>A0ABX9JUR0</accession>
<gene>
    <name evidence="2" type="ORF">ATI61_110349</name>
</gene>
<feature type="transmembrane region" description="Helical" evidence="1">
    <location>
        <begin position="247"/>
        <end position="269"/>
    </location>
</feature>
<feature type="transmembrane region" description="Helical" evidence="1">
    <location>
        <begin position="437"/>
        <end position="458"/>
    </location>
</feature>
<feature type="transmembrane region" description="Helical" evidence="1">
    <location>
        <begin position="526"/>
        <end position="546"/>
    </location>
</feature>
<keyword evidence="1" id="KW-0472">Membrane</keyword>
<evidence type="ECO:0000256" key="1">
    <source>
        <dbReference type="SAM" id="Phobius"/>
    </source>
</evidence>
<feature type="transmembrane region" description="Helical" evidence="1">
    <location>
        <begin position="281"/>
        <end position="301"/>
    </location>
</feature>
<dbReference type="Proteomes" id="UP000256345">
    <property type="component" value="Unassembled WGS sequence"/>
</dbReference>
<feature type="transmembrane region" description="Helical" evidence="1">
    <location>
        <begin position="464"/>
        <end position="489"/>
    </location>
</feature>
<proteinExistence type="predicted"/>
<protein>
    <submittedName>
        <fullName evidence="2">Uncharacterized protein</fullName>
    </submittedName>
</protein>
<evidence type="ECO:0000313" key="2">
    <source>
        <dbReference type="EMBL" id="REG27342.1"/>
    </source>
</evidence>
<keyword evidence="1" id="KW-0812">Transmembrane</keyword>
<feature type="transmembrane region" description="Helical" evidence="1">
    <location>
        <begin position="308"/>
        <end position="330"/>
    </location>
</feature>
<feature type="transmembrane region" description="Helical" evidence="1">
    <location>
        <begin position="336"/>
        <end position="354"/>
    </location>
</feature>